<dbReference type="GO" id="GO:0005085">
    <property type="term" value="F:guanyl-nucleotide exchange factor activity"/>
    <property type="evidence" value="ECO:0007669"/>
    <property type="project" value="UniProtKB-KW"/>
</dbReference>
<comment type="similarity">
    <text evidence="1">Belongs to the SH3BP5 family.</text>
</comment>
<feature type="compositionally biased region" description="Basic and acidic residues" evidence="6">
    <location>
        <begin position="460"/>
        <end position="473"/>
    </location>
</feature>
<keyword evidence="3 5" id="KW-0175">Coiled coil</keyword>
<evidence type="ECO:0000256" key="3">
    <source>
        <dbReference type="ARBA" id="ARBA00023054"/>
    </source>
</evidence>
<feature type="coiled-coil region" evidence="5">
    <location>
        <begin position="16"/>
        <end position="50"/>
    </location>
</feature>
<gene>
    <name evidence="7" type="ORF">ILUMI_01122</name>
</gene>
<accession>A0A8K0GPI8</accession>
<dbReference type="PANTHER" id="PTHR19423">
    <property type="entry name" value="SH3 DOMAIN-BINDING PROTEIN 5"/>
    <property type="match status" value="1"/>
</dbReference>
<feature type="region of interest" description="Disordered" evidence="6">
    <location>
        <begin position="245"/>
        <end position="272"/>
    </location>
</feature>
<evidence type="ECO:0000313" key="8">
    <source>
        <dbReference type="Proteomes" id="UP000801492"/>
    </source>
</evidence>
<comment type="caution">
    <text evidence="7">The sequence shown here is derived from an EMBL/GenBank/DDBJ whole genome shotgun (WGS) entry which is preliminary data.</text>
</comment>
<dbReference type="InterPro" id="IPR007940">
    <property type="entry name" value="SH3BP5"/>
</dbReference>
<evidence type="ECO:0000256" key="5">
    <source>
        <dbReference type="SAM" id="Coils"/>
    </source>
</evidence>
<keyword evidence="2" id="KW-0344">Guanine-nucleotide releasing factor</keyword>
<dbReference type="OrthoDB" id="446789at2759"/>
<reference evidence="7" key="1">
    <citation type="submission" date="2019-08" db="EMBL/GenBank/DDBJ databases">
        <title>The genome of the North American firefly Photinus pyralis.</title>
        <authorList>
            <consortium name="Photinus pyralis genome working group"/>
            <person name="Fallon T.R."/>
            <person name="Sander Lower S.E."/>
            <person name="Weng J.-K."/>
        </authorList>
    </citation>
    <scope>NUCLEOTIDE SEQUENCE</scope>
    <source>
        <strain evidence="7">TRF0915ILg1</strain>
        <tissue evidence="7">Whole body</tissue>
    </source>
</reference>
<organism evidence="7 8">
    <name type="scientific">Ignelater luminosus</name>
    <name type="common">Cucubano</name>
    <name type="synonym">Pyrophorus luminosus</name>
    <dbReference type="NCBI Taxonomy" id="2038154"/>
    <lineage>
        <taxon>Eukaryota</taxon>
        <taxon>Metazoa</taxon>
        <taxon>Ecdysozoa</taxon>
        <taxon>Arthropoda</taxon>
        <taxon>Hexapoda</taxon>
        <taxon>Insecta</taxon>
        <taxon>Pterygota</taxon>
        <taxon>Neoptera</taxon>
        <taxon>Endopterygota</taxon>
        <taxon>Coleoptera</taxon>
        <taxon>Polyphaga</taxon>
        <taxon>Elateriformia</taxon>
        <taxon>Elateroidea</taxon>
        <taxon>Elateridae</taxon>
        <taxon>Agrypninae</taxon>
        <taxon>Pyrophorini</taxon>
        <taxon>Ignelater</taxon>
    </lineage>
</organism>
<evidence type="ECO:0000313" key="7">
    <source>
        <dbReference type="EMBL" id="KAF2905053.1"/>
    </source>
</evidence>
<dbReference type="Proteomes" id="UP000801492">
    <property type="component" value="Unassembled WGS sequence"/>
</dbReference>
<evidence type="ECO:0000256" key="4">
    <source>
        <dbReference type="ARBA" id="ARBA00040366"/>
    </source>
</evidence>
<dbReference type="PANTHER" id="PTHR19423:SF8">
    <property type="entry name" value="SH3 DOMAIN-BINDING PROTEIN 5-LIKE"/>
    <property type="match status" value="1"/>
</dbReference>
<proteinExistence type="inferred from homology"/>
<name>A0A8K0GPI8_IGNLU</name>
<evidence type="ECO:0000256" key="6">
    <source>
        <dbReference type="SAM" id="MobiDB-lite"/>
    </source>
</evidence>
<feature type="region of interest" description="Disordered" evidence="6">
    <location>
        <begin position="460"/>
        <end position="482"/>
    </location>
</feature>
<evidence type="ECO:0000256" key="1">
    <source>
        <dbReference type="ARBA" id="ARBA00007796"/>
    </source>
</evidence>
<dbReference type="EMBL" id="VTPC01000611">
    <property type="protein sequence ID" value="KAF2905053.1"/>
    <property type="molecule type" value="Genomic_DNA"/>
</dbReference>
<dbReference type="GO" id="GO:0035556">
    <property type="term" value="P:intracellular signal transduction"/>
    <property type="evidence" value="ECO:0007669"/>
    <property type="project" value="InterPro"/>
</dbReference>
<dbReference type="GO" id="GO:0004860">
    <property type="term" value="F:protein kinase inhibitor activity"/>
    <property type="evidence" value="ECO:0007669"/>
    <property type="project" value="TreeGrafter"/>
</dbReference>
<evidence type="ECO:0000256" key="2">
    <source>
        <dbReference type="ARBA" id="ARBA00022658"/>
    </source>
</evidence>
<feature type="coiled-coil region" evidence="5">
    <location>
        <begin position="205"/>
        <end position="232"/>
    </location>
</feature>
<dbReference type="Pfam" id="PF05276">
    <property type="entry name" value="SH3BP5"/>
    <property type="match status" value="1"/>
</dbReference>
<dbReference type="GO" id="GO:0005737">
    <property type="term" value="C:cytoplasm"/>
    <property type="evidence" value="ECO:0007669"/>
    <property type="project" value="TreeGrafter"/>
</dbReference>
<protein>
    <recommendedName>
        <fullName evidence="4">SH3 domain-binding protein 5-like</fullName>
    </recommendedName>
</protein>
<dbReference type="AlphaFoldDB" id="A0A8K0GPI8"/>
<sequence>MCENGAEYVDTVDPRVQIELERLNNATDEINRLEVELDEARAAFRLLLCESTAKVDALRLKLGMCVERAKPYYEARFCANEALKQTQIAAMRYERANSAHSAAREMVYLAEQGLGGRTLDPAWQEMLNHATQRVNDAERERGIAGQEHRIACVKHEAANAKVQSLQKELKRAIAKSSLSIRRALMIMSSLAYQHDLIFLPYFEMKAQFNQMLEQQKTKVQNLESQVSTSKLTYADALHNLEQISDEIHRSRSKSHTTKPTTPATNNKQKSFDTLSDDLSDFSEEYKSLPKKLSYLVSPVNTKMEDVDGYKSVNMGNNVSPVSPLSQSEKSDLVGNPCITQSRSSEWTEINLDVSSPEDDIPYKRMESAKEDDKPKLVRQKTLPNPKIEHEFSSIKSKMKLDATISNWISRSSAKNDVDSLNNSRRQSLDNILGPTSEKVKEIFSQGMMMLNISSLTERRNSEPKVGITEEKNKTGPKKLPSPLEKTMTYLTAEDDSSDTESLASVDMLSEDQIHCLMLDKDLSQVCEQVLGTTITDIVASPSTSSQR</sequence>
<feature type="compositionally biased region" description="Low complexity" evidence="6">
    <location>
        <begin position="257"/>
        <end position="272"/>
    </location>
</feature>
<keyword evidence="8" id="KW-1185">Reference proteome</keyword>